<gene>
    <name evidence="1" type="ORF">E6O75_ATG07020</name>
</gene>
<protein>
    <submittedName>
        <fullName evidence="1">Uncharacterized protein</fullName>
    </submittedName>
</protein>
<evidence type="ECO:0000313" key="2">
    <source>
        <dbReference type="Proteomes" id="UP000298493"/>
    </source>
</evidence>
<dbReference type="AlphaFoldDB" id="A0A4Z1NX43"/>
<accession>A0A4Z1NX43</accession>
<name>A0A4Z1NX43_9PEZI</name>
<comment type="caution">
    <text evidence="1">The sequence shown here is derived from an EMBL/GenBank/DDBJ whole genome shotgun (WGS) entry which is preliminary data.</text>
</comment>
<dbReference type="Proteomes" id="UP000298493">
    <property type="component" value="Unassembled WGS sequence"/>
</dbReference>
<keyword evidence="2" id="KW-1185">Reference proteome</keyword>
<sequence length="173" mass="19982">MDGCLRFMKHRMNGKFDSPKIRRRNVFYPPSFQSRQQLGYSFDEVAPGWIKVFGSFLSPLEPQILLTETPDHPLHLLLLQLAPVFLFTLCSIASRDDEWDESAASSPFHWRFLLSYTKNIDERSMDCCWENALPQGLPNRWFSRRCHGQGFLECHGPDTGINRNLGHNGNGPR</sequence>
<organism evidence="1 2">
    <name type="scientific">Venturia nashicola</name>
    <dbReference type="NCBI Taxonomy" id="86259"/>
    <lineage>
        <taxon>Eukaryota</taxon>
        <taxon>Fungi</taxon>
        <taxon>Dikarya</taxon>
        <taxon>Ascomycota</taxon>
        <taxon>Pezizomycotina</taxon>
        <taxon>Dothideomycetes</taxon>
        <taxon>Pleosporomycetidae</taxon>
        <taxon>Venturiales</taxon>
        <taxon>Venturiaceae</taxon>
        <taxon>Venturia</taxon>
    </lineage>
</organism>
<dbReference type="EMBL" id="SNSC02000012">
    <property type="protein sequence ID" value="TID19682.1"/>
    <property type="molecule type" value="Genomic_DNA"/>
</dbReference>
<proteinExistence type="predicted"/>
<evidence type="ECO:0000313" key="1">
    <source>
        <dbReference type="EMBL" id="TID19682.1"/>
    </source>
</evidence>
<reference evidence="1 2" key="1">
    <citation type="submission" date="2019-04" db="EMBL/GenBank/DDBJ databases">
        <title>High contiguity whole genome sequence and gene annotation resource for two Venturia nashicola isolates.</title>
        <authorList>
            <person name="Prokchorchik M."/>
            <person name="Won K."/>
            <person name="Lee Y."/>
            <person name="Choi E.D."/>
            <person name="Segonzac C."/>
            <person name="Sohn K.H."/>
        </authorList>
    </citation>
    <scope>NUCLEOTIDE SEQUENCE [LARGE SCALE GENOMIC DNA]</scope>
    <source>
        <strain evidence="1 2">PRI2</strain>
    </source>
</reference>